<keyword evidence="2" id="KW-1185">Reference proteome</keyword>
<accession>A0A564YUL1</accession>
<dbReference type="Proteomes" id="UP000321570">
    <property type="component" value="Unassembled WGS sequence"/>
</dbReference>
<evidence type="ECO:0000313" key="1">
    <source>
        <dbReference type="EMBL" id="VUZ50942.1"/>
    </source>
</evidence>
<evidence type="ECO:0000313" key="2">
    <source>
        <dbReference type="Proteomes" id="UP000321570"/>
    </source>
</evidence>
<gene>
    <name evidence="1" type="ORF">WMSIL1_LOCUS9714</name>
</gene>
<sequence length="113" mass="12516">MDYSMFDKMFQSLSAELTVLFAIIEAKISSGVSNTFAATAALNSSYTSTQSSAALICLKFSSTRFVDFCRVLDISNSHFSPTSNGLDEQLVGSVKRQLLESRWEEKVEEILNL</sequence>
<organism evidence="1 2">
    <name type="scientific">Hymenolepis diminuta</name>
    <name type="common">Rat tapeworm</name>
    <dbReference type="NCBI Taxonomy" id="6216"/>
    <lineage>
        <taxon>Eukaryota</taxon>
        <taxon>Metazoa</taxon>
        <taxon>Spiralia</taxon>
        <taxon>Lophotrochozoa</taxon>
        <taxon>Platyhelminthes</taxon>
        <taxon>Cestoda</taxon>
        <taxon>Eucestoda</taxon>
        <taxon>Cyclophyllidea</taxon>
        <taxon>Hymenolepididae</taxon>
        <taxon>Hymenolepis</taxon>
    </lineage>
</organism>
<protein>
    <submittedName>
        <fullName evidence="1">Uncharacterized protein</fullName>
    </submittedName>
</protein>
<reference evidence="1 2" key="1">
    <citation type="submission" date="2019-07" db="EMBL/GenBank/DDBJ databases">
        <authorList>
            <person name="Jastrzebski P J."/>
            <person name="Paukszto L."/>
            <person name="Jastrzebski P J."/>
        </authorList>
    </citation>
    <scope>NUCLEOTIDE SEQUENCE [LARGE SCALE GENOMIC DNA]</scope>
    <source>
        <strain evidence="1 2">WMS-il1</strain>
    </source>
</reference>
<name>A0A564YUL1_HYMDI</name>
<dbReference type="AlphaFoldDB" id="A0A564YUL1"/>
<proteinExistence type="predicted"/>
<dbReference type="EMBL" id="CABIJS010000410">
    <property type="protein sequence ID" value="VUZ50942.1"/>
    <property type="molecule type" value="Genomic_DNA"/>
</dbReference>